<keyword evidence="5 13" id="KW-0808">Transferase</keyword>
<dbReference type="Gene3D" id="3.90.870.10">
    <property type="entry name" value="DHBP synthase"/>
    <property type="match status" value="1"/>
</dbReference>
<reference evidence="13 14" key="1">
    <citation type="submission" date="2023-03" db="EMBL/GenBank/DDBJ databases">
        <title>Complete genome sequences of several Auritidibacter ignavus strains isolated from ear infections.</title>
        <authorList>
            <person name="Baehr T."/>
            <person name="Baumhoegger A.M."/>
        </authorList>
    </citation>
    <scope>NUCLEOTIDE SEQUENCE [LARGE SCALE GENOMIC DNA]</scope>
    <source>
        <strain evidence="13 14">BABAE-6</strain>
    </source>
</reference>
<organism evidence="13 14">
    <name type="scientific">Auritidibacter ignavus</name>
    <dbReference type="NCBI Taxonomy" id="678932"/>
    <lineage>
        <taxon>Bacteria</taxon>
        <taxon>Bacillati</taxon>
        <taxon>Actinomycetota</taxon>
        <taxon>Actinomycetes</taxon>
        <taxon>Micrococcales</taxon>
        <taxon>Micrococcaceae</taxon>
        <taxon>Auritidibacter</taxon>
    </lineage>
</organism>
<dbReference type="Proteomes" id="UP001224674">
    <property type="component" value="Chromosome"/>
</dbReference>
<dbReference type="GO" id="GO:0005524">
    <property type="term" value="F:ATP binding"/>
    <property type="evidence" value="ECO:0007669"/>
    <property type="project" value="UniProtKB-KW"/>
</dbReference>
<gene>
    <name evidence="13" type="ORF">QDX21_00670</name>
</gene>
<evidence type="ECO:0000256" key="11">
    <source>
        <dbReference type="ARBA" id="ARBA00048366"/>
    </source>
</evidence>
<keyword evidence="4" id="KW-0963">Cytoplasm</keyword>
<evidence type="ECO:0000256" key="4">
    <source>
        <dbReference type="ARBA" id="ARBA00022490"/>
    </source>
</evidence>
<proteinExistence type="inferred from homology"/>
<dbReference type="GO" id="GO:0003725">
    <property type="term" value="F:double-stranded RNA binding"/>
    <property type="evidence" value="ECO:0007669"/>
    <property type="project" value="InterPro"/>
</dbReference>
<dbReference type="EC" id="2.7.7.87" evidence="3"/>
<dbReference type="GO" id="GO:0000049">
    <property type="term" value="F:tRNA binding"/>
    <property type="evidence" value="ECO:0007669"/>
    <property type="project" value="TreeGrafter"/>
</dbReference>
<keyword evidence="9" id="KW-0067">ATP-binding</keyword>
<keyword evidence="7 13" id="KW-0548">Nucleotidyltransferase</keyword>
<evidence type="ECO:0000256" key="1">
    <source>
        <dbReference type="ARBA" id="ARBA00004496"/>
    </source>
</evidence>
<dbReference type="Pfam" id="PF01300">
    <property type="entry name" value="Sua5_yciO_yrdC"/>
    <property type="match status" value="1"/>
</dbReference>
<dbReference type="InterPro" id="IPR050156">
    <property type="entry name" value="TC-AMP_synthase_SUA5"/>
</dbReference>
<dbReference type="NCBIfam" id="TIGR00057">
    <property type="entry name" value="L-threonylcarbamoyladenylate synthase"/>
    <property type="match status" value="1"/>
</dbReference>
<dbReference type="GO" id="GO:0006450">
    <property type="term" value="P:regulation of translational fidelity"/>
    <property type="evidence" value="ECO:0007669"/>
    <property type="project" value="TreeGrafter"/>
</dbReference>
<evidence type="ECO:0000256" key="7">
    <source>
        <dbReference type="ARBA" id="ARBA00022695"/>
    </source>
</evidence>
<evidence type="ECO:0000256" key="6">
    <source>
        <dbReference type="ARBA" id="ARBA00022694"/>
    </source>
</evidence>
<dbReference type="GO" id="GO:0008033">
    <property type="term" value="P:tRNA processing"/>
    <property type="evidence" value="ECO:0007669"/>
    <property type="project" value="UniProtKB-KW"/>
</dbReference>
<dbReference type="InterPro" id="IPR006070">
    <property type="entry name" value="Sua5-like_dom"/>
</dbReference>
<keyword evidence="14" id="KW-1185">Reference proteome</keyword>
<dbReference type="GO" id="GO:0061710">
    <property type="term" value="F:L-threonylcarbamoyladenylate synthase"/>
    <property type="evidence" value="ECO:0007669"/>
    <property type="project" value="UniProtKB-EC"/>
</dbReference>
<comment type="catalytic activity">
    <reaction evidence="11">
        <text>L-threonine + hydrogencarbonate + ATP = L-threonylcarbamoyladenylate + diphosphate + H2O</text>
        <dbReference type="Rhea" id="RHEA:36407"/>
        <dbReference type="ChEBI" id="CHEBI:15377"/>
        <dbReference type="ChEBI" id="CHEBI:17544"/>
        <dbReference type="ChEBI" id="CHEBI:30616"/>
        <dbReference type="ChEBI" id="CHEBI:33019"/>
        <dbReference type="ChEBI" id="CHEBI:57926"/>
        <dbReference type="ChEBI" id="CHEBI:73682"/>
        <dbReference type="EC" id="2.7.7.87"/>
    </reaction>
</comment>
<protein>
    <recommendedName>
        <fullName evidence="10">L-threonylcarbamoyladenylate synthase</fullName>
        <ecNumber evidence="3">2.7.7.87</ecNumber>
    </recommendedName>
    <alternativeName>
        <fullName evidence="10">L-threonylcarbamoyladenylate synthase</fullName>
    </alternativeName>
</protein>
<evidence type="ECO:0000256" key="5">
    <source>
        <dbReference type="ARBA" id="ARBA00022679"/>
    </source>
</evidence>
<comment type="subcellular location">
    <subcellularLocation>
        <location evidence="1">Cytoplasm</location>
    </subcellularLocation>
</comment>
<dbReference type="PANTHER" id="PTHR17490:SF16">
    <property type="entry name" value="THREONYLCARBAMOYL-AMP SYNTHASE"/>
    <property type="match status" value="1"/>
</dbReference>
<name>A0AAJ6AH83_9MICC</name>
<dbReference type="PROSITE" id="PS51163">
    <property type="entry name" value="YRDC"/>
    <property type="match status" value="1"/>
</dbReference>
<evidence type="ECO:0000256" key="8">
    <source>
        <dbReference type="ARBA" id="ARBA00022741"/>
    </source>
</evidence>
<dbReference type="PANTHER" id="PTHR17490">
    <property type="entry name" value="SUA5"/>
    <property type="match status" value="1"/>
</dbReference>
<evidence type="ECO:0000256" key="3">
    <source>
        <dbReference type="ARBA" id="ARBA00012584"/>
    </source>
</evidence>
<feature type="domain" description="YrdC-like" evidence="12">
    <location>
        <begin position="14"/>
        <end position="199"/>
    </location>
</feature>
<dbReference type="SUPFAM" id="SSF55821">
    <property type="entry name" value="YrdC/RibB"/>
    <property type="match status" value="1"/>
</dbReference>
<sequence length="228" mass="23857">MSTRYDAQDPAQRSAGIADAVEAIRDRQCIVLPTDTVYGIGADAFSAQAVAVLLAAKGRSRATPPPVLMAHPRVLDALADDIPDQARALADAFWPGALTLILNAQPSLTWDLGETHGTVGLRVPDDELARDILEQTGPMAVSSANRHGQPAATSAIMAQEALGESVAVYLDGGDRQTQAPSTIVDCTVSPLRLIRAGAISIDTLREVVEDLLDVGESAPDAPDDTTQG</sequence>
<evidence type="ECO:0000313" key="13">
    <source>
        <dbReference type="EMBL" id="WGH93366.1"/>
    </source>
</evidence>
<dbReference type="InterPro" id="IPR017945">
    <property type="entry name" value="DHBP_synth_RibB-like_a/b_dom"/>
</dbReference>
<dbReference type="RefSeq" id="WP_110110013.1">
    <property type="nucleotide sequence ID" value="NZ_CP122566.1"/>
</dbReference>
<evidence type="ECO:0000313" key="14">
    <source>
        <dbReference type="Proteomes" id="UP001224674"/>
    </source>
</evidence>
<accession>A0AAJ6AH83</accession>
<keyword evidence="6" id="KW-0819">tRNA processing</keyword>
<evidence type="ECO:0000259" key="12">
    <source>
        <dbReference type="PROSITE" id="PS51163"/>
    </source>
</evidence>
<dbReference type="GO" id="GO:0005737">
    <property type="term" value="C:cytoplasm"/>
    <property type="evidence" value="ECO:0007669"/>
    <property type="project" value="UniProtKB-SubCell"/>
</dbReference>
<comment type="similarity">
    <text evidence="2">Belongs to the SUA5 family.</text>
</comment>
<evidence type="ECO:0000256" key="2">
    <source>
        <dbReference type="ARBA" id="ARBA00007663"/>
    </source>
</evidence>
<keyword evidence="8" id="KW-0547">Nucleotide-binding</keyword>
<dbReference type="EMBL" id="CP122566">
    <property type="protein sequence ID" value="WGH93366.1"/>
    <property type="molecule type" value="Genomic_DNA"/>
</dbReference>
<dbReference type="AlphaFoldDB" id="A0AAJ6AH83"/>
<evidence type="ECO:0000256" key="10">
    <source>
        <dbReference type="ARBA" id="ARBA00029774"/>
    </source>
</evidence>
<evidence type="ECO:0000256" key="9">
    <source>
        <dbReference type="ARBA" id="ARBA00022840"/>
    </source>
</evidence>